<evidence type="ECO:0000313" key="4">
    <source>
        <dbReference type="Proteomes" id="UP001156856"/>
    </source>
</evidence>
<reference evidence="1 3" key="3">
    <citation type="submission" date="2019-07" db="EMBL/GenBank/DDBJ databases">
        <title>Whole genome shotgun sequence of Methylobacterium oxalidis NBRC 107715.</title>
        <authorList>
            <person name="Hosoyama A."/>
            <person name="Uohara A."/>
            <person name="Ohji S."/>
            <person name="Ichikawa N."/>
        </authorList>
    </citation>
    <scope>NUCLEOTIDE SEQUENCE [LARGE SCALE GENOMIC DNA]</scope>
    <source>
        <strain evidence="1 3">NBRC 107715</strain>
    </source>
</reference>
<dbReference type="AlphaFoldDB" id="A0A512IXD0"/>
<reference evidence="2" key="1">
    <citation type="journal article" date="2014" name="Int. J. Syst. Evol. Microbiol.">
        <title>Complete genome of a new Firmicutes species belonging to the dominant human colonic microbiota ('Ruminococcus bicirculans') reveals two chromosomes and a selective capacity to utilize plant glucans.</title>
        <authorList>
            <consortium name="NISC Comparative Sequencing Program"/>
            <person name="Wegmann U."/>
            <person name="Louis P."/>
            <person name="Goesmann A."/>
            <person name="Henrissat B."/>
            <person name="Duncan S.H."/>
            <person name="Flint H.J."/>
        </authorList>
    </citation>
    <scope>NUCLEOTIDE SEQUENCE</scope>
    <source>
        <strain evidence="2">NBRC 107715</strain>
    </source>
</reference>
<comment type="caution">
    <text evidence="1">The sequence shown here is derived from an EMBL/GenBank/DDBJ whole genome shotgun (WGS) entry which is preliminary data.</text>
</comment>
<reference evidence="4" key="2">
    <citation type="journal article" date="2019" name="Int. J. Syst. Evol. Microbiol.">
        <title>The Global Catalogue of Microorganisms (GCM) 10K type strain sequencing project: providing services to taxonomists for standard genome sequencing and annotation.</title>
        <authorList>
            <consortium name="The Broad Institute Genomics Platform"/>
            <consortium name="The Broad Institute Genome Sequencing Center for Infectious Disease"/>
            <person name="Wu L."/>
            <person name="Ma J."/>
        </authorList>
    </citation>
    <scope>NUCLEOTIDE SEQUENCE [LARGE SCALE GENOMIC DNA]</scope>
    <source>
        <strain evidence="4">NBRC 107715</strain>
    </source>
</reference>
<dbReference type="EMBL" id="BJZU01000004">
    <property type="protein sequence ID" value="GEP02313.1"/>
    <property type="molecule type" value="Genomic_DNA"/>
</dbReference>
<proteinExistence type="predicted"/>
<evidence type="ECO:0000313" key="2">
    <source>
        <dbReference type="EMBL" id="GLS67692.1"/>
    </source>
</evidence>
<accession>A0A512IXD0</accession>
<reference evidence="2" key="4">
    <citation type="submission" date="2023-01" db="EMBL/GenBank/DDBJ databases">
        <title>Draft genome sequence of Methylobacterium oxalidis strain NBRC 107715.</title>
        <authorList>
            <person name="Sun Q."/>
            <person name="Mori K."/>
        </authorList>
    </citation>
    <scope>NUCLEOTIDE SEQUENCE</scope>
    <source>
        <strain evidence="2">NBRC 107715</strain>
    </source>
</reference>
<protein>
    <submittedName>
        <fullName evidence="1">Uncharacterized protein</fullName>
    </submittedName>
</protein>
<evidence type="ECO:0000313" key="1">
    <source>
        <dbReference type="EMBL" id="GEP02313.1"/>
    </source>
</evidence>
<dbReference type="Proteomes" id="UP001156856">
    <property type="component" value="Unassembled WGS sequence"/>
</dbReference>
<sequence>MRQLRTFRKIGNPFRVIVINSGPHLLRLSGPSERAVADAAETALRHLDGGTLGVAVQIECRDSAAGRRIAAYLVDVAAELALIASEECQQD</sequence>
<organism evidence="1 3">
    <name type="scientific">Methylobacterium oxalidis</name>
    <dbReference type="NCBI Taxonomy" id="944322"/>
    <lineage>
        <taxon>Bacteria</taxon>
        <taxon>Pseudomonadati</taxon>
        <taxon>Pseudomonadota</taxon>
        <taxon>Alphaproteobacteria</taxon>
        <taxon>Hyphomicrobiales</taxon>
        <taxon>Methylobacteriaceae</taxon>
        <taxon>Methylobacterium</taxon>
    </lineage>
</organism>
<dbReference type="EMBL" id="BSPK01000117">
    <property type="protein sequence ID" value="GLS67692.1"/>
    <property type="molecule type" value="Genomic_DNA"/>
</dbReference>
<keyword evidence="4" id="KW-1185">Reference proteome</keyword>
<gene>
    <name evidence="2" type="ORF">GCM10007888_60770</name>
    <name evidence="1" type="ORF">MOX02_03510</name>
</gene>
<name>A0A512IXD0_9HYPH</name>
<dbReference type="Proteomes" id="UP000321960">
    <property type="component" value="Unassembled WGS sequence"/>
</dbReference>
<evidence type="ECO:0000313" key="3">
    <source>
        <dbReference type="Proteomes" id="UP000321960"/>
    </source>
</evidence>